<organism evidence="1 2">
    <name type="scientific">Candidatus Enterococcus ferrettii</name>
    <dbReference type="NCBI Taxonomy" id="2815324"/>
    <lineage>
        <taxon>Bacteria</taxon>
        <taxon>Bacillati</taxon>
        <taxon>Bacillota</taxon>
        <taxon>Bacilli</taxon>
        <taxon>Lactobacillales</taxon>
        <taxon>Enterococcaceae</taxon>
        <taxon>Enterococcus</taxon>
    </lineage>
</organism>
<dbReference type="InterPro" id="IPR010133">
    <property type="entry name" value="Bacteriocin_signal_seq"/>
</dbReference>
<dbReference type="EMBL" id="JAFREL020000001">
    <property type="protein sequence ID" value="MEO1768892.1"/>
    <property type="molecule type" value="Genomic_DNA"/>
</dbReference>
<evidence type="ECO:0000313" key="2">
    <source>
        <dbReference type="Proteomes" id="UP000664357"/>
    </source>
</evidence>
<evidence type="ECO:0008006" key="3">
    <source>
        <dbReference type="Google" id="ProtNLM"/>
    </source>
</evidence>
<keyword evidence="2" id="KW-1185">Reference proteome</keyword>
<evidence type="ECO:0000313" key="1">
    <source>
        <dbReference type="EMBL" id="MEO1768892.1"/>
    </source>
</evidence>
<reference evidence="1 2" key="1">
    <citation type="submission" date="2024-02" db="EMBL/GenBank/DDBJ databases">
        <title>The Genome Sequence of Enterococcus sp. DIV0159.</title>
        <authorList>
            <person name="Earl A."/>
            <person name="Manson A."/>
            <person name="Gilmore M."/>
            <person name="Sanders J."/>
            <person name="Shea T."/>
            <person name="Howe W."/>
            <person name="Livny J."/>
            <person name="Cuomo C."/>
            <person name="Neafsey D."/>
            <person name="Birren B."/>
        </authorList>
    </citation>
    <scope>NUCLEOTIDE SEQUENCE [LARGE SCALE GENOMIC DNA]</scope>
    <source>
        <strain evidence="1 2">665A</strain>
    </source>
</reference>
<dbReference type="RefSeq" id="WP_010758553.1">
    <property type="nucleotide sequence ID" value="NZ_JAFREL020000001.1"/>
</dbReference>
<dbReference type="NCBIfam" id="TIGR01847">
    <property type="entry name" value="bacteriocin_sig"/>
    <property type="match status" value="1"/>
</dbReference>
<name>A0ABV0ENC7_9ENTE</name>
<accession>A0ABV0ENC7</accession>
<proteinExistence type="predicted"/>
<protein>
    <recommendedName>
        <fullName evidence="3">Bacteriocin</fullName>
    </recommendedName>
</protein>
<dbReference type="Proteomes" id="UP000664357">
    <property type="component" value="Unassembled WGS sequence"/>
</dbReference>
<gene>
    <name evidence="1" type="ORF">JZO67_000831</name>
</gene>
<sequence length="46" mass="5197">MNYQVLNEKDLQAITGGGQYDKTGYKIGKTVGTIVRKGFEIWSIFK</sequence>
<comment type="caution">
    <text evidence="1">The sequence shown here is derived from an EMBL/GenBank/DDBJ whole genome shotgun (WGS) entry which is preliminary data.</text>
</comment>